<proteinExistence type="predicted"/>
<dbReference type="PANTHER" id="PTHR33332">
    <property type="entry name" value="REVERSE TRANSCRIPTASE DOMAIN-CONTAINING PROTEIN"/>
    <property type="match status" value="1"/>
</dbReference>
<dbReference type="AlphaFoldDB" id="A0A1B6L947"/>
<evidence type="ECO:0000259" key="1">
    <source>
        <dbReference type="PROSITE" id="PS50878"/>
    </source>
</evidence>
<organism evidence="2">
    <name type="scientific">Graphocephala atropunctata</name>
    <dbReference type="NCBI Taxonomy" id="36148"/>
    <lineage>
        <taxon>Eukaryota</taxon>
        <taxon>Metazoa</taxon>
        <taxon>Ecdysozoa</taxon>
        <taxon>Arthropoda</taxon>
        <taxon>Hexapoda</taxon>
        <taxon>Insecta</taxon>
        <taxon>Pterygota</taxon>
        <taxon>Neoptera</taxon>
        <taxon>Paraneoptera</taxon>
        <taxon>Hemiptera</taxon>
        <taxon>Auchenorrhyncha</taxon>
        <taxon>Membracoidea</taxon>
        <taxon>Cicadellidae</taxon>
        <taxon>Cicadellinae</taxon>
        <taxon>Cicadellini</taxon>
        <taxon>Graphocephala</taxon>
    </lineage>
</organism>
<dbReference type="EMBL" id="GEBQ01019749">
    <property type="protein sequence ID" value="JAT20228.1"/>
    <property type="molecule type" value="Transcribed_RNA"/>
</dbReference>
<dbReference type="Pfam" id="PF00078">
    <property type="entry name" value="RVT_1"/>
    <property type="match status" value="1"/>
</dbReference>
<dbReference type="GO" id="GO:0071897">
    <property type="term" value="P:DNA biosynthetic process"/>
    <property type="evidence" value="ECO:0007669"/>
    <property type="project" value="UniProtKB-ARBA"/>
</dbReference>
<dbReference type="PROSITE" id="PS50878">
    <property type="entry name" value="RT_POL"/>
    <property type="match status" value="1"/>
</dbReference>
<dbReference type="CDD" id="cd01650">
    <property type="entry name" value="RT_nLTR_like"/>
    <property type="match status" value="1"/>
</dbReference>
<feature type="non-terminal residue" evidence="2">
    <location>
        <position position="301"/>
    </location>
</feature>
<name>A0A1B6L947_9HEMI</name>
<gene>
    <name evidence="2" type="ORF">g.48048</name>
</gene>
<sequence length="301" mass="34603">MFSVESVENNNLICNEQFGFRKNKSTELALISFVDRVMLALDRSQLTAGVFCDLSRAFDCVDHRLLLKKLGVTGVKDKALKLLESYLLDRFQRTIITENSRKFKSKWQKVLYGVPQGSILGPTLFLIYINDLPDVIKRCFTLFADDTNVLITENSFINLSLSINNTLEELTKWFKNNGLVINQEKTSIIHFKARNNAGNDLSQTNSNVVHTHKFLGVNIDKNLNWKLHIENLVKKLSTFRFAFKILFNTVSIETRKVVYYAYIDPILKYGITVWGTSPNLNRVFLAQKCLIRVMMGVNYRA</sequence>
<dbReference type="SUPFAM" id="SSF56672">
    <property type="entry name" value="DNA/RNA polymerases"/>
    <property type="match status" value="1"/>
</dbReference>
<accession>A0A1B6L947</accession>
<evidence type="ECO:0000313" key="2">
    <source>
        <dbReference type="EMBL" id="JAT20228.1"/>
    </source>
</evidence>
<dbReference type="InterPro" id="IPR043502">
    <property type="entry name" value="DNA/RNA_pol_sf"/>
</dbReference>
<reference evidence="2" key="1">
    <citation type="submission" date="2015-11" db="EMBL/GenBank/DDBJ databases">
        <title>De novo transcriptome assembly of four potential Pierce s Disease insect vectors from Arizona vineyards.</title>
        <authorList>
            <person name="Tassone E.E."/>
        </authorList>
    </citation>
    <scope>NUCLEOTIDE SEQUENCE</scope>
</reference>
<protein>
    <recommendedName>
        <fullName evidence="1">Reverse transcriptase domain-containing protein</fullName>
    </recommendedName>
</protein>
<feature type="domain" description="Reverse transcriptase" evidence="1">
    <location>
        <begin position="1"/>
        <end position="219"/>
    </location>
</feature>
<dbReference type="InterPro" id="IPR000477">
    <property type="entry name" value="RT_dom"/>
</dbReference>